<evidence type="ECO:0000313" key="1">
    <source>
        <dbReference type="EMBL" id="MBY5959449.1"/>
    </source>
</evidence>
<comment type="caution">
    <text evidence="1">The sequence shown here is derived from an EMBL/GenBank/DDBJ whole genome shotgun (WGS) entry which is preliminary data.</text>
</comment>
<accession>A0A953HQL3</accession>
<dbReference type="AlphaFoldDB" id="A0A953HQL3"/>
<dbReference type="Pfam" id="PF06078">
    <property type="entry name" value="DUF937"/>
    <property type="match status" value="1"/>
</dbReference>
<evidence type="ECO:0000313" key="2">
    <source>
        <dbReference type="Proteomes" id="UP000753961"/>
    </source>
</evidence>
<dbReference type="Proteomes" id="UP000753961">
    <property type="component" value="Unassembled WGS sequence"/>
</dbReference>
<keyword evidence="2" id="KW-1185">Reference proteome</keyword>
<protein>
    <submittedName>
        <fullName evidence="1">DUF937 domain-containing protein</fullName>
    </submittedName>
</protein>
<name>A0A953HQL3_9BACT</name>
<dbReference type="InterPro" id="IPR009282">
    <property type="entry name" value="DUF937"/>
</dbReference>
<dbReference type="EMBL" id="JAHVHU010000014">
    <property type="protein sequence ID" value="MBY5959449.1"/>
    <property type="molecule type" value="Genomic_DNA"/>
</dbReference>
<dbReference type="RefSeq" id="WP_222580986.1">
    <property type="nucleotide sequence ID" value="NZ_JAHVHU010000014.1"/>
</dbReference>
<gene>
    <name evidence="1" type="ORF">KUV50_14960</name>
</gene>
<organism evidence="1 2">
    <name type="scientific">Membranihabitans marinus</name>
    <dbReference type="NCBI Taxonomy" id="1227546"/>
    <lineage>
        <taxon>Bacteria</taxon>
        <taxon>Pseudomonadati</taxon>
        <taxon>Bacteroidota</taxon>
        <taxon>Saprospiria</taxon>
        <taxon>Saprospirales</taxon>
        <taxon>Saprospiraceae</taxon>
        <taxon>Membranihabitans</taxon>
    </lineage>
</organism>
<proteinExistence type="predicted"/>
<sequence length="208" mass="21653">MANILDLIGSSLDSEVVSKLDQEVGVGDQEKTASALDSISKVILAGINKNARSPEGLQSLNRALEKDHNGEVFNDVAGNLLQRDANRAQGNERTLNGAGILRHVLGSNESSVFESLANANNMDKNKLMSLAVKIAPFVMGALGKAKNEEGLDTGGIGALLGGVMNSISGQDANQGSFLNSILDQDGDGSIVDDVAGMGKKLFGGLFKK</sequence>
<reference evidence="1" key="1">
    <citation type="submission" date="2021-06" db="EMBL/GenBank/DDBJ databases">
        <title>44 bacteria genomes isolated from Dapeng, Shenzhen.</title>
        <authorList>
            <person name="Zheng W."/>
            <person name="Yu S."/>
            <person name="Huang Y."/>
        </authorList>
    </citation>
    <scope>NUCLEOTIDE SEQUENCE</scope>
    <source>
        <strain evidence="1">DP5N28-2</strain>
    </source>
</reference>